<dbReference type="InterPro" id="IPR039373">
    <property type="entry name" value="Peptidase_M28B"/>
</dbReference>
<comment type="caution">
    <text evidence="5">The sequence shown here is derived from an EMBL/GenBank/DDBJ whole genome shotgun (WGS) entry which is preliminary data.</text>
</comment>
<dbReference type="FunFam" id="3.40.630.10:FF:000101">
    <property type="entry name" value="N-acetylated alpha-linked acidic dipeptidase like 1"/>
    <property type="match status" value="1"/>
</dbReference>
<evidence type="ECO:0000259" key="3">
    <source>
        <dbReference type="Pfam" id="PF02225"/>
    </source>
</evidence>
<feature type="domain" description="Peptidase M28" evidence="4">
    <location>
        <begin position="321"/>
        <end position="448"/>
    </location>
</feature>
<dbReference type="Gene3D" id="3.50.30.30">
    <property type="match status" value="1"/>
</dbReference>
<keyword evidence="6" id="KW-1185">Reference proteome</keyword>
<dbReference type="PANTHER" id="PTHR10404">
    <property type="entry name" value="N-ACETYLATED-ALPHA-LINKED ACIDIC DIPEPTIDASE"/>
    <property type="match status" value="1"/>
</dbReference>
<dbReference type="Pfam" id="PF04389">
    <property type="entry name" value="Peptidase_M28"/>
    <property type="match status" value="1"/>
</dbReference>
<organism evidence="5 6">
    <name type="scientific">Acropora cervicornis</name>
    <name type="common">Staghorn coral</name>
    <dbReference type="NCBI Taxonomy" id="6130"/>
    <lineage>
        <taxon>Eukaryota</taxon>
        <taxon>Metazoa</taxon>
        <taxon>Cnidaria</taxon>
        <taxon>Anthozoa</taxon>
        <taxon>Hexacorallia</taxon>
        <taxon>Scleractinia</taxon>
        <taxon>Astrocoeniina</taxon>
        <taxon>Acroporidae</taxon>
        <taxon>Acropora</taxon>
    </lineage>
</organism>
<dbReference type="Pfam" id="PF02225">
    <property type="entry name" value="PA"/>
    <property type="match status" value="1"/>
</dbReference>
<dbReference type="Gene3D" id="3.40.630.10">
    <property type="entry name" value="Zn peptidases"/>
    <property type="match status" value="2"/>
</dbReference>
<protein>
    <submittedName>
        <fullName evidence="5">N-acetylated-alpha-linked acidic dipeptidase 2</fullName>
    </submittedName>
</protein>
<dbReference type="GO" id="GO:0004180">
    <property type="term" value="F:carboxypeptidase activity"/>
    <property type="evidence" value="ECO:0007669"/>
    <property type="project" value="TreeGrafter"/>
</dbReference>
<keyword evidence="2" id="KW-0812">Transmembrane</keyword>
<keyword evidence="2" id="KW-1133">Transmembrane helix</keyword>
<dbReference type="InterPro" id="IPR003137">
    <property type="entry name" value="PA_domain"/>
</dbReference>
<gene>
    <name evidence="5" type="ORF">P5673_012787</name>
</gene>
<accession>A0AAD9QMC6</accession>
<dbReference type="EMBL" id="JARQWQ010000024">
    <property type="protein sequence ID" value="KAK2563784.1"/>
    <property type="molecule type" value="Genomic_DNA"/>
</dbReference>
<dbReference type="PANTHER" id="PTHR10404:SF77">
    <property type="entry name" value="GLUTAMATE CARBOXYPEPTIDASE 2 HOMOLOG"/>
    <property type="match status" value="1"/>
</dbReference>
<dbReference type="InterPro" id="IPR046450">
    <property type="entry name" value="PA_dom_sf"/>
</dbReference>
<evidence type="ECO:0000313" key="5">
    <source>
        <dbReference type="EMBL" id="KAK2563784.1"/>
    </source>
</evidence>
<sequence length="455" mass="51204">MKMLNEEGKGISYTRQKRRPFVVAGIILGFFVVAALGIVVGYFIGRGQIKSCDEGKKHDDQSDKLRKEAVEMVSTDELRSNLEYFTKVPHFPGSKENYELAKYIRNKWKEYGFTSVTMKKYIVMLSRPIKPGFVSLYHGGSEIFRSADQETFYIPSENNSNVVTPFNAYAPSGRVKGKLVYANYGREEDFDALEKLGVNCSGKIVIMRYGKIGRATKSKRAHKLGAIGAIYYMDPQDYARKEGMYRLPKEEAEKLLPQIPVQPIGYKDAYPLLKTLVGELPSSPSFQGALNFTYGVEMAENGTRTVLLNVTNENYDADVYNVVGVIEGTTHPDELVMLGNHRDAWIFGAADPSSGTAAMMELSRVLGEQLKKGWRPKRTIVLLSWGAEEPQYMGSVEWLEEYSRLLSARAVAYLNVDMSVDGNYSFRAKSAPLMDWVLAKATMKVNKTNNLNKFY</sequence>
<evidence type="ECO:0000256" key="1">
    <source>
        <dbReference type="ARBA" id="ARBA00005634"/>
    </source>
</evidence>
<dbReference type="AlphaFoldDB" id="A0AAD9QMC6"/>
<feature type="transmembrane region" description="Helical" evidence="2">
    <location>
        <begin position="21"/>
        <end position="44"/>
    </location>
</feature>
<evidence type="ECO:0000313" key="6">
    <source>
        <dbReference type="Proteomes" id="UP001249851"/>
    </source>
</evidence>
<dbReference type="Proteomes" id="UP001249851">
    <property type="component" value="Unassembled WGS sequence"/>
</dbReference>
<reference evidence="5" key="1">
    <citation type="journal article" date="2023" name="G3 (Bethesda)">
        <title>Whole genome assembly and annotation of the endangered Caribbean coral Acropora cervicornis.</title>
        <authorList>
            <person name="Selwyn J.D."/>
            <person name="Vollmer S.V."/>
        </authorList>
    </citation>
    <scope>NUCLEOTIDE SEQUENCE</scope>
    <source>
        <strain evidence="5">K2</strain>
    </source>
</reference>
<reference evidence="5" key="2">
    <citation type="journal article" date="2023" name="Science">
        <title>Genomic signatures of disease resistance in endangered staghorn corals.</title>
        <authorList>
            <person name="Vollmer S.V."/>
            <person name="Selwyn J.D."/>
            <person name="Despard B.A."/>
            <person name="Roesel C.L."/>
        </authorList>
    </citation>
    <scope>NUCLEOTIDE SEQUENCE</scope>
    <source>
        <strain evidence="5">K2</strain>
    </source>
</reference>
<dbReference type="SUPFAM" id="SSF52025">
    <property type="entry name" value="PA domain"/>
    <property type="match status" value="1"/>
</dbReference>
<feature type="domain" description="PA" evidence="3">
    <location>
        <begin position="175"/>
        <end position="269"/>
    </location>
</feature>
<evidence type="ECO:0000256" key="2">
    <source>
        <dbReference type="SAM" id="Phobius"/>
    </source>
</evidence>
<keyword evidence="2" id="KW-0472">Membrane</keyword>
<proteinExistence type="inferred from homology"/>
<name>A0AAD9QMC6_ACRCE</name>
<dbReference type="InterPro" id="IPR007484">
    <property type="entry name" value="Peptidase_M28"/>
</dbReference>
<evidence type="ECO:0000259" key="4">
    <source>
        <dbReference type="Pfam" id="PF04389"/>
    </source>
</evidence>
<dbReference type="SUPFAM" id="SSF53187">
    <property type="entry name" value="Zn-dependent exopeptidases"/>
    <property type="match status" value="1"/>
</dbReference>
<comment type="similarity">
    <text evidence="1">Belongs to the peptidase M28 family. M28B subfamily.</text>
</comment>